<proteinExistence type="predicted"/>
<accession>A0A8J2KC49</accession>
<evidence type="ECO:0000313" key="7">
    <source>
        <dbReference type="EMBL" id="CAG7724240.1"/>
    </source>
</evidence>
<feature type="region of interest" description="Disordered" evidence="5">
    <location>
        <begin position="130"/>
        <end position="163"/>
    </location>
</feature>
<organism evidence="7 8">
    <name type="scientific">Allacma fusca</name>
    <dbReference type="NCBI Taxonomy" id="39272"/>
    <lineage>
        <taxon>Eukaryota</taxon>
        <taxon>Metazoa</taxon>
        <taxon>Ecdysozoa</taxon>
        <taxon>Arthropoda</taxon>
        <taxon>Hexapoda</taxon>
        <taxon>Collembola</taxon>
        <taxon>Symphypleona</taxon>
        <taxon>Sminthuridae</taxon>
        <taxon>Allacma</taxon>
    </lineage>
</organism>
<dbReference type="AlphaFoldDB" id="A0A8J2KC49"/>
<dbReference type="Proteomes" id="UP000708208">
    <property type="component" value="Unassembled WGS sequence"/>
</dbReference>
<evidence type="ECO:0000256" key="3">
    <source>
        <dbReference type="ARBA" id="ARBA00022989"/>
    </source>
</evidence>
<gene>
    <name evidence="7" type="ORF">AFUS01_LOCUS13274</name>
</gene>
<dbReference type="InterPro" id="IPR004031">
    <property type="entry name" value="PMP22/EMP/MP20/Claudin"/>
</dbReference>
<feature type="transmembrane region" description="Helical" evidence="6">
    <location>
        <begin position="239"/>
        <end position="263"/>
    </location>
</feature>
<keyword evidence="4 6" id="KW-0472">Membrane</keyword>
<feature type="compositionally biased region" description="Low complexity" evidence="5">
    <location>
        <begin position="131"/>
        <end position="146"/>
    </location>
</feature>
<keyword evidence="2 6" id="KW-0812">Transmembrane</keyword>
<feature type="transmembrane region" description="Helical" evidence="6">
    <location>
        <begin position="43"/>
        <end position="65"/>
    </location>
</feature>
<evidence type="ECO:0000256" key="4">
    <source>
        <dbReference type="ARBA" id="ARBA00023136"/>
    </source>
</evidence>
<evidence type="ECO:0000256" key="5">
    <source>
        <dbReference type="SAM" id="MobiDB-lite"/>
    </source>
</evidence>
<name>A0A8J2KC49_9HEXA</name>
<dbReference type="EMBL" id="CAJVCH010107354">
    <property type="protein sequence ID" value="CAG7724240.1"/>
    <property type="molecule type" value="Genomic_DNA"/>
</dbReference>
<evidence type="ECO:0000313" key="8">
    <source>
        <dbReference type="Proteomes" id="UP000708208"/>
    </source>
</evidence>
<dbReference type="GO" id="GO:0016020">
    <property type="term" value="C:membrane"/>
    <property type="evidence" value="ECO:0007669"/>
    <property type="project" value="UniProtKB-SubCell"/>
</dbReference>
<feature type="transmembrane region" description="Helical" evidence="6">
    <location>
        <begin position="269"/>
        <end position="293"/>
    </location>
</feature>
<evidence type="ECO:0000256" key="6">
    <source>
        <dbReference type="SAM" id="Phobius"/>
    </source>
</evidence>
<evidence type="ECO:0000256" key="2">
    <source>
        <dbReference type="ARBA" id="ARBA00022692"/>
    </source>
</evidence>
<feature type="transmembrane region" description="Helical" evidence="6">
    <location>
        <begin position="327"/>
        <end position="349"/>
    </location>
</feature>
<dbReference type="Pfam" id="PF13903">
    <property type="entry name" value="Claudin_2"/>
    <property type="match status" value="1"/>
</dbReference>
<reference evidence="7" key="1">
    <citation type="submission" date="2021-06" db="EMBL/GenBank/DDBJ databases">
        <authorList>
            <person name="Hodson N. C."/>
            <person name="Mongue J. A."/>
            <person name="Jaron S. K."/>
        </authorList>
    </citation>
    <scope>NUCLEOTIDE SEQUENCE</scope>
</reference>
<protein>
    <submittedName>
        <fullName evidence="7">Uncharacterized protein</fullName>
    </submittedName>
</protein>
<keyword evidence="3 6" id="KW-1133">Transmembrane helix</keyword>
<keyword evidence="8" id="KW-1185">Reference proteome</keyword>
<comment type="subcellular location">
    <subcellularLocation>
        <location evidence="1">Membrane</location>
        <topology evidence="1">Multi-pass membrane protein</topology>
    </subcellularLocation>
</comment>
<comment type="caution">
    <text evidence="7">The sequence shown here is derived from an EMBL/GenBank/DDBJ whole genome shotgun (WGS) entry which is preliminary data.</text>
</comment>
<dbReference type="OrthoDB" id="6419888at2759"/>
<evidence type="ECO:0000256" key="1">
    <source>
        <dbReference type="ARBA" id="ARBA00004141"/>
    </source>
</evidence>
<sequence>MNHYQPTTSAGTEVRPGVAVLRGRGPHNVKVKRTCIEIICEPAAIFLVTTILVTALATALLYNALTSRYWEMMIYDEEELVSLVDNRTQLSIEWFFEGRVSKITNHTGLQVWGEETATVPALANTNLNVMSKQSTSRGSGSKGSSSTEDRELSDLESDAFSSPGPDLETRANIVANPAIVFLLPLHSGVWISCIDITEQQFDELQNLGYHNMVHCVDHLNPDLPKPPEGRKWQHRMQNLAIACAMVCLILLGAAVVVGLFGILSRQISAILVTGVIYVLAALFALFTLTIVHLKDKNRHEKEMLDVWTQLTPDYSEYSTARNISHGWSLTLGWAGSFVCVLASIMWILLSKIMRYNPISFFP</sequence>